<dbReference type="Proteomes" id="UP000217211">
    <property type="component" value="Chromosome"/>
</dbReference>
<dbReference type="STRING" id="716928.GCA_000261485_01396"/>
<proteinExistence type="predicted"/>
<keyword evidence="3 5" id="KW-1133">Transmembrane helix</keyword>
<dbReference type="InterPro" id="IPR007452">
    <property type="entry name" value="TamB_C"/>
</dbReference>
<dbReference type="RefSeq" id="WP_034853090.1">
    <property type="nucleotide sequence ID" value="NZ_AJQT01000024.1"/>
</dbReference>
<evidence type="ECO:0000256" key="4">
    <source>
        <dbReference type="ARBA" id="ARBA00023136"/>
    </source>
</evidence>
<accession>A0A249PF09</accession>
<dbReference type="GO" id="GO:0005886">
    <property type="term" value="C:plasma membrane"/>
    <property type="evidence" value="ECO:0007669"/>
    <property type="project" value="InterPro"/>
</dbReference>
<dbReference type="KEGG" id="esj:SJ05684_c30840"/>
<protein>
    <recommendedName>
        <fullName evidence="6">Translocation and assembly module TamB C-terminal domain-containing protein</fullName>
    </recommendedName>
</protein>
<dbReference type="PANTHER" id="PTHR36985">
    <property type="entry name" value="TRANSLOCATION AND ASSEMBLY MODULE SUBUNIT TAMB"/>
    <property type="match status" value="1"/>
</dbReference>
<evidence type="ECO:0000256" key="5">
    <source>
        <dbReference type="SAM" id="Phobius"/>
    </source>
</evidence>
<feature type="domain" description="Translocation and assembly module TamB C-terminal" evidence="6">
    <location>
        <begin position="1519"/>
        <end position="1871"/>
    </location>
</feature>
<sequence>MNQVIRFLRVALRYLSAVFAAALVALLLAIGFLGFTAPGARVVAWAIEKYAATPDQIVRISDPSALLTGHFTAGSVTLFDGEGVYAEVRDLAIDWSPAELLSQRFDASKVSAGSVRLERMPIPSQETREVRSTLTPPLDVKIDAFDLSEIVIGEAIAGEDQVLTATGRVHATDSSVALAFEASERDRPEARAVVDLVFDPAGNQLKIEAELSEPKGGLLAKLLRLPGEPAVDIALTGEGPLSDWTGSGTARLAGDEILQLRGRHLLTADGMHNLTVSGGGAFAPLMPPAFKSLFEGTTDIDIAAAFDGESMVRIDSGRLSTGAMTLNASGTIDSRGKNNLQASLAGTDGPVDFRWPIGEEDLRTLINRANLSLVGEGQSANLDISADAASVEFPQGTLGDIRLSAQSDAFDLQAQTGVLKTTVEIGESRFASAELDRAIQAPINAEGMLAVAPETIRFDPLTIESPSIGGTVIGTLDRSSGLIDAALNLFAVPEVLPPAIAGKFDGTIALSGNLSTEADGRIELSNLEVKSETVNASGSLAFAGETLTADLSGRLPDLGRLIDDAEGPAAFHAAIEGPLAKPDIMAEVTSTGATLGGRTLSDLTINADGTVISGAPQAKVTASGTLNGQPIDLRADVVSQYGRTSVPTIEGTVGGNRLTGRLDLSSGFRPSGTINFDLSDLSLITRMQGQQVSGDLSGTATLETTDGTTSVAIEAEGTHIGFGAVTVARPEVDINIADMARPAIMSGQIQAESLAIGENRVSDLGITLEQRQAATGFSLQGSFDGAPLTASGELTQDADRTEISLSSVSAAPRGVPLELAAPAVVAIEGGAARLDGLTIRAASGTVTITGTAGDTLDLTARLDALPASLIDRFAPTLGAQGTISGSVDVSGEAQAPVVDYDLAWSEASVASTRSIEIAVRDLNANGRVTVAEETIRFDPTAIEGAGFRGSVTGTLDRTGTTAEADFEFTAEPDALPAGLAARFDAPVTVSGKIETGGEATRLSALEITSETVTAIGSATLAEGALTAEFEGTLPDLGKLLGDAQGEASFNADISGPLDALNLKGEMTSSGATLAGRSLTDLTITADATLAPGSPQANLTATGALDGQAIDVRAEVVSREGRTSIPTLEATIGDNRVTGALDLTQDFRPEGTINFNLPDLGLIAAIAGQQASGDLSGSASVRTANGTTSVSLNASGSAIRRGALTIANPVVDISIADVSELAIRGSVRAESVAQGQNRVTDVSLTFDQQGDRTGFAVDGRYDGSRLAAEGDLARAGDRTEIRLTSFTAAPRNIPLSLAEPAVITIEDGVVRLGELTVRASRGTIDVNGTAGEMLDISARLNALPAGLINTFAPTLEAAGAINGTVEVRGSAGEPVITYDLSWSDASVATTRGAGVAALDVSATGRYAGNRVTVEATVSGPGELSFRGGGHVDLGGTMPIEMSFTGDVPFALIAGAMAEQGFTLTGSADVNLSLSGSARAPRIAGTISTTGGRLVDVRRNLALNDLAANVRLDGQQATISNLSANLATGGSIEASGTVGVAPGSGFPADLRIRLNNATYIDGTLFMADLAGDLTLTGPLTATPVLGGQLTVRRAAITIPEKLPASLAAINIEHRNAPAGVRQMANEVLQDTPIDAGVNGNGIIAFNLDVRSPGQFFVRGRGINAELGGNLTIRGTANRPIVSGGFDMRRGRLEILGRRLTFTEGHIGFGGDLVPTLDLDATSSAGSTTITVNIAGAANNPTVTFSSSPALPQDEILAQLIFNRSLNNLSAFQIAQLATAVSQLAGGGSTSLLGGLRNRLGVDDLDITTDESGGAQLRAGKYINDRTYIELQQGSDTASTKATINLDIGRGVKLKGSAAGDGSASGGVFFEREY</sequence>
<keyword evidence="8" id="KW-1185">Reference proteome</keyword>
<dbReference type="eggNOG" id="COG2911">
    <property type="taxonomic scope" value="Bacteria"/>
</dbReference>
<dbReference type="GO" id="GO:0009306">
    <property type="term" value="P:protein secretion"/>
    <property type="evidence" value="ECO:0007669"/>
    <property type="project" value="InterPro"/>
</dbReference>
<reference evidence="7 8" key="1">
    <citation type="submission" date="2017-08" db="EMBL/GenBank/DDBJ databases">
        <title>Multipartite genome sequences of Sinorhizobium species nodulating soybeans.</title>
        <authorList>
            <person name="Tian C.F."/>
        </authorList>
    </citation>
    <scope>NUCLEOTIDE SEQUENCE [LARGE SCALE GENOMIC DNA]</scope>
    <source>
        <strain evidence="7 8">CCBAU 05684</strain>
    </source>
</reference>
<keyword evidence="4 5" id="KW-0472">Membrane</keyword>
<gene>
    <name evidence="7" type="ORF">SJ05684_c30840</name>
</gene>
<dbReference type="OrthoDB" id="7784409at2"/>
<organism evidence="7 8">
    <name type="scientific">Sinorhizobium sojae CCBAU 05684</name>
    <dbReference type="NCBI Taxonomy" id="716928"/>
    <lineage>
        <taxon>Bacteria</taxon>
        <taxon>Pseudomonadati</taxon>
        <taxon>Pseudomonadota</taxon>
        <taxon>Alphaproteobacteria</taxon>
        <taxon>Hyphomicrobiales</taxon>
        <taxon>Rhizobiaceae</taxon>
        <taxon>Sinorhizobium/Ensifer group</taxon>
        <taxon>Sinorhizobium</taxon>
    </lineage>
</organism>
<evidence type="ECO:0000256" key="1">
    <source>
        <dbReference type="ARBA" id="ARBA00004167"/>
    </source>
</evidence>
<evidence type="ECO:0000313" key="8">
    <source>
        <dbReference type="Proteomes" id="UP000217211"/>
    </source>
</evidence>
<dbReference type="Pfam" id="PF04357">
    <property type="entry name" value="TamB"/>
    <property type="match status" value="1"/>
</dbReference>
<evidence type="ECO:0000256" key="2">
    <source>
        <dbReference type="ARBA" id="ARBA00022692"/>
    </source>
</evidence>
<evidence type="ECO:0000259" key="6">
    <source>
        <dbReference type="Pfam" id="PF04357"/>
    </source>
</evidence>
<evidence type="ECO:0000313" key="7">
    <source>
        <dbReference type="EMBL" id="ASY64508.1"/>
    </source>
</evidence>
<feature type="transmembrane region" description="Helical" evidence="5">
    <location>
        <begin position="12"/>
        <end position="35"/>
    </location>
</feature>
<name>A0A249PF09_9HYPH</name>
<keyword evidence="2 5" id="KW-0812">Transmembrane</keyword>
<evidence type="ECO:0000256" key="3">
    <source>
        <dbReference type="ARBA" id="ARBA00022989"/>
    </source>
</evidence>
<dbReference type="GO" id="GO:0097347">
    <property type="term" value="C:TAM protein secretion complex"/>
    <property type="evidence" value="ECO:0007669"/>
    <property type="project" value="TreeGrafter"/>
</dbReference>
<comment type="subcellular location">
    <subcellularLocation>
        <location evidence="1">Membrane</location>
        <topology evidence="1">Single-pass membrane protein</topology>
    </subcellularLocation>
</comment>
<dbReference type="EMBL" id="CP023067">
    <property type="protein sequence ID" value="ASY64508.1"/>
    <property type="molecule type" value="Genomic_DNA"/>
</dbReference>
<dbReference type="PANTHER" id="PTHR36985:SF1">
    <property type="entry name" value="TRANSLOCATION AND ASSEMBLY MODULE SUBUNIT TAMB"/>
    <property type="match status" value="1"/>
</dbReference>